<dbReference type="PIRSF" id="PIRSF003097">
    <property type="entry name" value="FtsX"/>
    <property type="match status" value="1"/>
</dbReference>
<reference evidence="13" key="1">
    <citation type="journal article" date="2015" name="Nature">
        <title>Complex archaea that bridge the gap between prokaryotes and eukaryotes.</title>
        <authorList>
            <person name="Spang A."/>
            <person name="Saw J.H."/>
            <person name="Jorgensen S.L."/>
            <person name="Zaremba-Niedzwiedzka K."/>
            <person name="Martijn J."/>
            <person name="Lind A.E."/>
            <person name="van Eijk R."/>
            <person name="Schleper C."/>
            <person name="Guy L."/>
            <person name="Ettema T.J."/>
        </authorList>
    </citation>
    <scope>NUCLEOTIDE SEQUENCE</scope>
</reference>
<dbReference type="InterPro" id="IPR003838">
    <property type="entry name" value="ABC3_permease_C"/>
</dbReference>
<dbReference type="GO" id="GO:0005886">
    <property type="term" value="C:plasma membrane"/>
    <property type="evidence" value="ECO:0007669"/>
    <property type="project" value="UniProtKB-SubCell"/>
</dbReference>
<dbReference type="Pfam" id="PF18075">
    <property type="entry name" value="FtsX_ECD"/>
    <property type="match status" value="1"/>
</dbReference>
<feature type="transmembrane region" description="Helical" evidence="10">
    <location>
        <begin position="231"/>
        <end position="253"/>
    </location>
</feature>
<evidence type="ECO:0000256" key="1">
    <source>
        <dbReference type="ARBA" id="ARBA00004651"/>
    </source>
</evidence>
<evidence type="ECO:0000313" key="13">
    <source>
        <dbReference type="EMBL" id="KKO02870.1"/>
    </source>
</evidence>
<evidence type="ECO:0000256" key="7">
    <source>
        <dbReference type="ARBA" id="ARBA00022989"/>
    </source>
</evidence>
<evidence type="ECO:0000256" key="4">
    <source>
        <dbReference type="ARBA" id="ARBA00022475"/>
    </source>
</evidence>
<dbReference type="PANTHER" id="PTHR47755">
    <property type="entry name" value="CELL DIVISION PROTEIN FTSX"/>
    <property type="match status" value="1"/>
</dbReference>
<evidence type="ECO:0000256" key="9">
    <source>
        <dbReference type="ARBA" id="ARBA00023306"/>
    </source>
</evidence>
<dbReference type="EMBL" id="LAZR01000029">
    <property type="protein sequence ID" value="KKO02870.1"/>
    <property type="molecule type" value="Genomic_DNA"/>
</dbReference>
<feature type="domain" description="FtsX extracellular" evidence="12">
    <location>
        <begin position="58"/>
        <end position="148"/>
    </location>
</feature>
<dbReference type="PANTHER" id="PTHR47755:SF1">
    <property type="entry name" value="CELL DIVISION PROTEIN FTSX"/>
    <property type="match status" value="1"/>
</dbReference>
<feature type="transmembrane region" description="Helical" evidence="10">
    <location>
        <begin position="21"/>
        <end position="43"/>
    </location>
</feature>
<feature type="transmembrane region" description="Helical" evidence="10">
    <location>
        <begin position="177"/>
        <end position="195"/>
    </location>
</feature>
<dbReference type="AlphaFoldDB" id="A0A0F9VFS5"/>
<keyword evidence="8 10" id="KW-0472">Membrane</keyword>
<keyword evidence="9" id="KW-0131">Cell cycle</keyword>
<proteinExistence type="inferred from homology"/>
<keyword evidence="6 10" id="KW-0812">Transmembrane</keyword>
<feature type="transmembrane region" description="Helical" evidence="10">
    <location>
        <begin position="273"/>
        <end position="296"/>
    </location>
</feature>
<evidence type="ECO:0000256" key="5">
    <source>
        <dbReference type="ARBA" id="ARBA00022618"/>
    </source>
</evidence>
<comment type="caution">
    <text evidence="13">The sequence shown here is derived from an EMBL/GenBank/DDBJ whole genome shotgun (WGS) entry which is preliminary data.</text>
</comment>
<dbReference type="InterPro" id="IPR040690">
    <property type="entry name" value="FtsX_ECD"/>
</dbReference>
<name>A0A0F9VFS5_9ZZZZ</name>
<evidence type="ECO:0000256" key="10">
    <source>
        <dbReference type="SAM" id="Phobius"/>
    </source>
</evidence>
<evidence type="ECO:0000256" key="6">
    <source>
        <dbReference type="ARBA" id="ARBA00022692"/>
    </source>
</evidence>
<organism evidence="13">
    <name type="scientific">marine sediment metagenome</name>
    <dbReference type="NCBI Taxonomy" id="412755"/>
    <lineage>
        <taxon>unclassified sequences</taxon>
        <taxon>metagenomes</taxon>
        <taxon>ecological metagenomes</taxon>
    </lineage>
</organism>
<gene>
    <name evidence="13" type="ORF">LCGC14_0103210</name>
</gene>
<dbReference type="Pfam" id="PF02687">
    <property type="entry name" value="FtsX"/>
    <property type="match status" value="1"/>
</dbReference>
<evidence type="ECO:0000256" key="8">
    <source>
        <dbReference type="ARBA" id="ARBA00023136"/>
    </source>
</evidence>
<keyword evidence="7 10" id="KW-1133">Transmembrane helix</keyword>
<evidence type="ECO:0000259" key="11">
    <source>
        <dbReference type="Pfam" id="PF02687"/>
    </source>
</evidence>
<keyword evidence="4" id="KW-1003">Cell membrane</keyword>
<evidence type="ECO:0000256" key="3">
    <source>
        <dbReference type="ARBA" id="ARBA00021907"/>
    </source>
</evidence>
<accession>A0A0F9VFS5</accession>
<protein>
    <recommendedName>
        <fullName evidence="3">Cell division protein FtsX</fullName>
    </recommendedName>
</protein>
<comment type="subcellular location">
    <subcellularLocation>
        <location evidence="1">Cell membrane</location>
        <topology evidence="1">Multi-pass membrane protein</topology>
    </subcellularLocation>
</comment>
<feature type="domain" description="ABC3 transporter permease C-terminal" evidence="11">
    <location>
        <begin position="180"/>
        <end position="301"/>
    </location>
</feature>
<dbReference type="InterPro" id="IPR004513">
    <property type="entry name" value="FtsX"/>
</dbReference>
<comment type="similarity">
    <text evidence="2">Belongs to the ABC-4 integral membrane protein family. FtsX subfamily.</text>
</comment>
<evidence type="ECO:0000259" key="12">
    <source>
        <dbReference type="Pfam" id="PF18075"/>
    </source>
</evidence>
<evidence type="ECO:0000256" key="2">
    <source>
        <dbReference type="ARBA" id="ARBA00007379"/>
    </source>
</evidence>
<dbReference type="GO" id="GO:0051301">
    <property type="term" value="P:cell division"/>
    <property type="evidence" value="ECO:0007669"/>
    <property type="project" value="UniProtKB-KW"/>
</dbReference>
<sequence length="302" mass="34104">MFTSLKRIIKAGFLNFRRQGGFTFATVSIMVMTISLITFLYFFQGIVQYLVLNLQEKVDVSVYFKKDSLEIEILEAKEEISRIPEVKSIEYVSQEEALDRFTQKHKDNSLLMEALAEVGDNPLLASLNIKAWQVDQYEALANFLEGAPFQDLIEKVDYHQNKIVIGKIFDISSNIRFAGIIFSLILGIIAIVVAFNTTRLAIYSSEEEIATMRLVGASNWFIRGPFLAQGIMVGMIAIFITILLVASINLFLSPKLETILSGFSLFGYFINNFWTLFLIQLTAGIGLSIISSMIAIRKYLKV</sequence>
<dbReference type="Gene3D" id="3.30.70.3040">
    <property type="match status" value="1"/>
</dbReference>
<keyword evidence="5" id="KW-0132">Cell division</keyword>